<keyword evidence="3" id="KW-0455">Luminescence</keyword>
<keyword evidence="2" id="KW-0157">Chromophore</keyword>
<dbReference type="GO" id="GO:0008218">
    <property type="term" value="P:bioluminescence"/>
    <property type="evidence" value="ECO:0007669"/>
    <property type="project" value="UniProtKB-KW"/>
</dbReference>
<organism evidence="5">
    <name type="scientific">Oxypora echinata</name>
    <dbReference type="NCBI Taxonomy" id="351729"/>
    <lineage>
        <taxon>Eukaryota</taxon>
        <taxon>Metazoa</taxon>
        <taxon>Cnidaria</taxon>
        <taxon>Anthozoa</taxon>
        <taxon>Hexacorallia</taxon>
        <taxon>Scleractinia</taxon>
        <taxon>Faviina</taxon>
        <taxon>Lobophylliidae</taxon>
        <taxon>Oxypora</taxon>
    </lineage>
</organism>
<dbReference type="SMR" id="A8CLW4"/>
<keyword evidence="4" id="KW-0599">Photoprotein</keyword>
<dbReference type="AlphaFoldDB" id="A8CLW4"/>
<dbReference type="InterPro" id="IPR011584">
    <property type="entry name" value="GFP-related"/>
</dbReference>
<dbReference type="Gene3D" id="2.40.155.10">
    <property type="entry name" value="Green fluorescent protein"/>
    <property type="match status" value="1"/>
</dbReference>
<protein>
    <submittedName>
        <fullName evidence="5">Green fluorescent GFP-like protein</fullName>
    </submittedName>
</protein>
<evidence type="ECO:0000256" key="2">
    <source>
        <dbReference type="ARBA" id="ARBA00022991"/>
    </source>
</evidence>
<sequence>MNVIKPDMKIRLRMEGAVNGHKFVIIGKGDGKPYEGTQTMDLEVIEGGPLPFAFDILTTVFKYGNRAFVKYPTDIADYFKQSFPEGFSWERSMTYEDGGICIATNDITLSKDIANCFDYNIRFDGVNFPPNSPVLQKTTIKWEPSTENMYVRDGVLKGDINMSLLLEGGAGHYRCDFKTTYKAKKAVKLPDYHFVDHRITIVSHDKDYNKVKLREHAEAHSGLQMEAK</sequence>
<dbReference type="SUPFAM" id="SSF54511">
    <property type="entry name" value="GFP-like"/>
    <property type="match status" value="1"/>
</dbReference>
<evidence type="ECO:0000256" key="4">
    <source>
        <dbReference type="ARBA" id="ARBA00023262"/>
    </source>
</evidence>
<dbReference type="Pfam" id="PF01353">
    <property type="entry name" value="GFP"/>
    <property type="match status" value="1"/>
</dbReference>
<evidence type="ECO:0000313" key="5">
    <source>
        <dbReference type="EMBL" id="ABB17969.1"/>
    </source>
</evidence>
<accession>A8CLW4</accession>
<dbReference type="EMBL" id="DQ206396">
    <property type="protein sequence ID" value="ABB17969.1"/>
    <property type="molecule type" value="mRNA"/>
</dbReference>
<evidence type="ECO:0000256" key="3">
    <source>
        <dbReference type="ARBA" id="ARBA00023223"/>
    </source>
</evidence>
<name>A8CLW4_9CNID</name>
<evidence type="ECO:0000256" key="1">
    <source>
        <dbReference type="ARBA" id="ARBA00008949"/>
    </source>
</evidence>
<dbReference type="Gene3D" id="3.30.1300.40">
    <property type="match status" value="1"/>
</dbReference>
<comment type="similarity">
    <text evidence="1">Belongs to the GFP family.</text>
</comment>
<dbReference type="InterPro" id="IPR009017">
    <property type="entry name" value="GFP"/>
</dbReference>
<reference evidence="5" key="1">
    <citation type="journal article" date="2008" name="PLoS ONE">
        <title>Diversity and evolution of coral fluorescent proteins.</title>
        <authorList>
            <person name="Alieva N.O."/>
            <person name="Konzen K.A."/>
            <person name="Field S.F."/>
            <person name="Meleshkevitch E.A."/>
            <person name="Hunt M.E."/>
            <person name="Beltran-Ramirez V."/>
            <person name="Miller D.J."/>
            <person name="Wiedenmann J."/>
            <person name="Salih A."/>
            <person name="Matz M.V."/>
        </authorList>
    </citation>
    <scope>NUCLEOTIDE SEQUENCE</scope>
</reference>
<proteinExistence type="evidence at transcript level"/>